<gene>
    <name evidence="1" type="ORF">CLHUN_33030</name>
</gene>
<evidence type="ECO:0000313" key="1">
    <source>
        <dbReference type="EMBL" id="OPX42819.1"/>
    </source>
</evidence>
<comment type="caution">
    <text evidence="1">The sequence shown here is derived from an EMBL/GenBank/DDBJ whole genome shotgun (WGS) entry which is preliminary data.</text>
</comment>
<keyword evidence="2" id="KW-1185">Reference proteome</keyword>
<accession>A0A1V4SG06</accession>
<protein>
    <submittedName>
        <fullName evidence="1">Uncharacterized protein</fullName>
    </submittedName>
</protein>
<dbReference type="Proteomes" id="UP000191554">
    <property type="component" value="Unassembled WGS sequence"/>
</dbReference>
<dbReference type="AlphaFoldDB" id="A0A1V4SG06"/>
<dbReference type="STRING" id="48256.CLHUN_33030"/>
<organism evidence="1 2">
    <name type="scientific">Ruminiclostridium hungatei</name>
    <name type="common">Clostridium hungatei</name>
    <dbReference type="NCBI Taxonomy" id="48256"/>
    <lineage>
        <taxon>Bacteria</taxon>
        <taxon>Bacillati</taxon>
        <taxon>Bacillota</taxon>
        <taxon>Clostridia</taxon>
        <taxon>Eubacteriales</taxon>
        <taxon>Oscillospiraceae</taxon>
        <taxon>Ruminiclostridium</taxon>
    </lineage>
</organism>
<proteinExistence type="predicted"/>
<sequence>MCIMSGLQSKESRISSLFILFHVDIRALCLFSRIFAMESFSYLPMAGIPASI</sequence>
<dbReference type="EMBL" id="MZGX01000024">
    <property type="protein sequence ID" value="OPX42819.1"/>
    <property type="molecule type" value="Genomic_DNA"/>
</dbReference>
<reference evidence="1 2" key="1">
    <citation type="submission" date="2017-03" db="EMBL/GenBank/DDBJ databases">
        <title>Genome sequence of Clostridium hungatei DSM 14427.</title>
        <authorList>
            <person name="Poehlein A."/>
            <person name="Daniel R."/>
        </authorList>
    </citation>
    <scope>NUCLEOTIDE SEQUENCE [LARGE SCALE GENOMIC DNA]</scope>
    <source>
        <strain evidence="1 2">DSM 14427</strain>
    </source>
</reference>
<name>A0A1V4SG06_RUMHU</name>
<evidence type="ECO:0000313" key="2">
    <source>
        <dbReference type="Proteomes" id="UP000191554"/>
    </source>
</evidence>